<organism evidence="2 3">
    <name type="scientific">Stappia sediminis</name>
    <dbReference type="NCBI Taxonomy" id="2692190"/>
    <lineage>
        <taxon>Bacteria</taxon>
        <taxon>Pseudomonadati</taxon>
        <taxon>Pseudomonadota</taxon>
        <taxon>Alphaproteobacteria</taxon>
        <taxon>Hyphomicrobiales</taxon>
        <taxon>Stappiaceae</taxon>
        <taxon>Stappia</taxon>
    </lineage>
</organism>
<dbReference type="Pfam" id="PF13276">
    <property type="entry name" value="HTH_21"/>
    <property type="match status" value="1"/>
</dbReference>
<evidence type="ECO:0000313" key="3">
    <source>
        <dbReference type="Proteomes" id="UP000433101"/>
    </source>
</evidence>
<dbReference type="InterPro" id="IPR036397">
    <property type="entry name" value="RNaseH_sf"/>
</dbReference>
<dbReference type="SUPFAM" id="SSF53098">
    <property type="entry name" value="Ribonuclease H-like"/>
    <property type="match status" value="1"/>
</dbReference>
<dbReference type="Pfam" id="PF00665">
    <property type="entry name" value="rve"/>
    <property type="match status" value="1"/>
</dbReference>
<dbReference type="InterPro" id="IPR025948">
    <property type="entry name" value="HTH-like_dom"/>
</dbReference>
<dbReference type="GO" id="GO:0003676">
    <property type="term" value="F:nucleic acid binding"/>
    <property type="evidence" value="ECO:0007669"/>
    <property type="project" value="InterPro"/>
</dbReference>
<protein>
    <submittedName>
        <fullName evidence="2">DDE-type integrase/transposase/recombinase</fullName>
    </submittedName>
</protein>
<dbReference type="InterPro" id="IPR012337">
    <property type="entry name" value="RNaseH-like_sf"/>
</dbReference>
<dbReference type="PANTHER" id="PTHR47515:SF1">
    <property type="entry name" value="BLR2054 PROTEIN"/>
    <property type="match status" value="1"/>
</dbReference>
<keyword evidence="3" id="KW-1185">Reference proteome</keyword>
<gene>
    <name evidence="2" type="ORF">GR183_11005</name>
</gene>
<dbReference type="Gene3D" id="3.30.420.10">
    <property type="entry name" value="Ribonuclease H-like superfamily/Ribonuclease H"/>
    <property type="match status" value="1"/>
</dbReference>
<accession>A0A7X3S856</accession>
<evidence type="ECO:0000313" key="2">
    <source>
        <dbReference type="EMBL" id="MXN65429.1"/>
    </source>
</evidence>
<dbReference type="Proteomes" id="UP000433101">
    <property type="component" value="Unassembled WGS sequence"/>
</dbReference>
<dbReference type="GO" id="GO:0015074">
    <property type="term" value="P:DNA integration"/>
    <property type="evidence" value="ECO:0007669"/>
    <property type="project" value="InterPro"/>
</dbReference>
<comment type="caution">
    <text evidence="2">The sequence shown here is derived from an EMBL/GenBank/DDBJ whole genome shotgun (WGS) entry which is preliminary data.</text>
</comment>
<dbReference type="PROSITE" id="PS50994">
    <property type="entry name" value="INTEGRASE"/>
    <property type="match status" value="1"/>
</dbReference>
<reference evidence="2 3" key="1">
    <citation type="submission" date="2019-12" db="EMBL/GenBank/DDBJ databases">
        <authorList>
            <person name="Li M."/>
        </authorList>
    </citation>
    <scope>NUCLEOTIDE SEQUENCE [LARGE SCALE GENOMIC DNA]</scope>
    <source>
        <strain evidence="2 3">GBMRC 2046</strain>
    </source>
</reference>
<proteinExistence type="predicted"/>
<evidence type="ECO:0000259" key="1">
    <source>
        <dbReference type="PROSITE" id="PS50994"/>
    </source>
</evidence>
<dbReference type="EMBL" id="WUMV01000003">
    <property type="protein sequence ID" value="MXN65429.1"/>
    <property type="molecule type" value="Genomic_DNA"/>
</dbReference>
<dbReference type="PANTHER" id="PTHR47515">
    <property type="entry name" value="LOW CALCIUM RESPONSE LOCUS PROTEIN T"/>
    <property type="match status" value="1"/>
</dbReference>
<sequence>MSFGRASHRYQLRRDPAIELRMRLKEPAGSRVRYGHRRLHVLLRRDGWQVNHKRTYRLYSEEGLSIRTRSPRWQRACRYRSGRPDANAMNDVWAMDFMSNKIFDGQPFRILTIVDCHTREALATSARINFRAYQVADELDGIARIRGKPRSIRVDNGPEFAGRLLDQWAYLNRVELDFSRPGKPSDNAYIEAFNSRVIQGYLNASRFQ</sequence>
<dbReference type="AlphaFoldDB" id="A0A7X3S856"/>
<feature type="domain" description="Integrase catalytic" evidence="1">
    <location>
        <begin position="80"/>
        <end position="208"/>
    </location>
</feature>
<name>A0A7X3S856_9HYPH</name>
<dbReference type="InterPro" id="IPR001584">
    <property type="entry name" value="Integrase_cat-core"/>
</dbReference>